<proteinExistence type="predicted"/>
<dbReference type="STRING" id="743788.S8DW92"/>
<dbReference type="SUPFAM" id="SSF52540">
    <property type="entry name" value="P-loop containing nucleoside triphosphate hydrolases"/>
    <property type="match status" value="1"/>
</dbReference>
<evidence type="ECO:0008006" key="4">
    <source>
        <dbReference type="Google" id="ProtNLM"/>
    </source>
</evidence>
<dbReference type="Proteomes" id="UP000015241">
    <property type="component" value="Unassembled WGS sequence"/>
</dbReference>
<dbReference type="GO" id="GO:0006281">
    <property type="term" value="P:DNA repair"/>
    <property type="evidence" value="ECO:0007669"/>
    <property type="project" value="TreeGrafter"/>
</dbReference>
<evidence type="ECO:0000313" key="2">
    <source>
        <dbReference type="EMBL" id="EPS96882.1"/>
    </source>
</evidence>
<dbReference type="eggNOG" id="KOG2134">
    <property type="taxonomic scope" value="Eukaryota"/>
</dbReference>
<dbReference type="GO" id="GO:0003690">
    <property type="term" value="F:double-stranded DNA binding"/>
    <property type="evidence" value="ECO:0007669"/>
    <property type="project" value="TreeGrafter"/>
</dbReference>
<accession>S8DW92</accession>
<dbReference type="Pfam" id="PF13671">
    <property type="entry name" value="AAA_33"/>
    <property type="match status" value="1"/>
</dbReference>
<dbReference type="HOGENOM" id="CLU_073629_0_0_1"/>
<dbReference type="PANTHER" id="PTHR12083">
    <property type="entry name" value="BIFUNCTIONAL POLYNUCLEOTIDE PHOSPHATASE/KINASE"/>
    <property type="match status" value="1"/>
</dbReference>
<evidence type="ECO:0000256" key="1">
    <source>
        <dbReference type="SAM" id="MobiDB-lite"/>
    </source>
</evidence>
<protein>
    <recommendedName>
        <fullName evidence="4">P-loop containing nucleoside triphosphate hydrolase protein</fullName>
    </recommendedName>
</protein>
<name>S8DW92_FOMSC</name>
<dbReference type="OrthoDB" id="3512845at2759"/>
<gene>
    <name evidence="2" type="ORF">FOMPIDRAFT_1025210</name>
</gene>
<dbReference type="GO" id="GO:0046403">
    <property type="term" value="F:polynucleotide 3'-phosphatase activity"/>
    <property type="evidence" value="ECO:0007669"/>
    <property type="project" value="TreeGrafter"/>
</dbReference>
<sequence>MDVNAKVEADNDSGQTVVLILVGLIGSGKSTFAHALEQHVPRFRRCNQDDLGSRQRVEASARACLREGLSVCIDRTNFDARQRATWINMAREFPGTEAWVLVFDTPYAICEQRLRERTDHPTIKTPQEALRILARFHSDYQAPAAHEGHTRLLSLPAPGQLPAYTREDVLSILDRIRDAPPPPEPQTRLDAYFPPPAPSTRGGSDRGRGAYRGWRGRGERGGGHGGSHRAARRGAYLPHDRPRGAGAEQRQLTGQLYGPGSTSSSGSWRRSEGESSGQGR</sequence>
<reference evidence="2 3" key="1">
    <citation type="journal article" date="2012" name="Science">
        <title>The Paleozoic origin of enzymatic lignin decomposition reconstructed from 31 fungal genomes.</title>
        <authorList>
            <person name="Floudas D."/>
            <person name="Binder M."/>
            <person name="Riley R."/>
            <person name="Barry K."/>
            <person name="Blanchette R.A."/>
            <person name="Henrissat B."/>
            <person name="Martinez A.T."/>
            <person name="Otillar R."/>
            <person name="Spatafora J.W."/>
            <person name="Yadav J.S."/>
            <person name="Aerts A."/>
            <person name="Benoit I."/>
            <person name="Boyd A."/>
            <person name="Carlson A."/>
            <person name="Copeland A."/>
            <person name="Coutinho P.M."/>
            <person name="de Vries R.P."/>
            <person name="Ferreira P."/>
            <person name="Findley K."/>
            <person name="Foster B."/>
            <person name="Gaskell J."/>
            <person name="Glotzer D."/>
            <person name="Gorecki P."/>
            <person name="Heitman J."/>
            <person name="Hesse C."/>
            <person name="Hori C."/>
            <person name="Igarashi K."/>
            <person name="Jurgens J.A."/>
            <person name="Kallen N."/>
            <person name="Kersten P."/>
            <person name="Kohler A."/>
            <person name="Kuees U."/>
            <person name="Kumar T.K.A."/>
            <person name="Kuo A."/>
            <person name="LaButti K."/>
            <person name="Larrondo L.F."/>
            <person name="Lindquist E."/>
            <person name="Ling A."/>
            <person name="Lombard V."/>
            <person name="Lucas S."/>
            <person name="Lundell T."/>
            <person name="Martin R."/>
            <person name="McLaughlin D.J."/>
            <person name="Morgenstern I."/>
            <person name="Morin E."/>
            <person name="Murat C."/>
            <person name="Nagy L.G."/>
            <person name="Nolan M."/>
            <person name="Ohm R.A."/>
            <person name="Patyshakuliyeva A."/>
            <person name="Rokas A."/>
            <person name="Ruiz-Duenas F.J."/>
            <person name="Sabat G."/>
            <person name="Salamov A."/>
            <person name="Samejima M."/>
            <person name="Schmutz J."/>
            <person name="Slot J.C."/>
            <person name="St John F."/>
            <person name="Stenlid J."/>
            <person name="Sun H."/>
            <person name="Sun S."/>
            <person name="Syed K."/>
            <person name="Tsang A."/>
            <person name="Wiebenga A."/>
            <person name="Young D."/>
            <person name="Pisabarro A."/>
            <person name="Eastwood D.C."/>
            <person name="Martin F."/>
            <person name="Cullen D."/>
            <person name="Grigoriev I.V."/>
            <person name="Hibbett D.S."/>
        </authorList>
    </citation>
    <scope>NUCLEOTIDE SEQUENCE</scope>
    <source>
        <strain evidence="3">FP-58527</strain>
    </source>
</reference>
<keyword evidence="3" id="KW-1185">Reference proteome</keyword>
<dbReference type="InParanoid" id="S8DW92"/>
<dbReference type="GO" id="GO:0046404">
    <property type="term" value="F:ATP-dependent polydeoxyribonucleotide 5'-hydroxyl-kinase activity"/>
    <property type="evidence" value="ECO:0007669"/>
    <property type="project" value="TreeGrafter"/>
</dbReference>
<evidence type="ECO:0000313" key="3">
    <source>
        <dbReference type="Proteomes" id="UP000015241"/>
    </source>
</evidence>
<dbReference type="AlphaFoldDB" id="S8DW92"/>
<feature type="region of interest" description="Disordered" evidence="1">
    <location>
        <begin position="176"/>
        <end position="280"/>
    </location>
</feature>
<dbReference type="InterPro" id="IPR027417">
    <property type="entry name" value="P-loop_NTPase"/>
</dbReference>
<feature type="compositionally biased region" description="Low complexity" evidence="1">
    <location>
        <begin position="258"/>
        <end position="280"/>
    </location>
</feature>
<dbReference type="EMBL" id="KE504182">
    <property type="protein sequence ID" value="EPS96882.1"/>
    <property type="molecule type" value="Genomic_DNA"/>
</dbReference>
<organism evidence="2 3">
    <name type="scientific">Fomitopsis schrenkii</name>
    <name type="common">Brown rot fungus</name>
    <dbReference type="NCBI Taxonomy" id="2126942"/>
    <lineage>
        <taxon>Eukaryota</taxon>
        <taxon>Fungi</taxon>
        <taxon>Dikarya</taxon>
        <taxon>Basidiomycota</taxon>
        <taxon>Agaricomycotina</taxon>
        <taxon>Agaricomycetes</taxon>
        <taxon>Polyporales</taxon>
        <taxon>Fomitopsis</taxon>
    </lineage>
</organism>
<dbReference type="PANTHER" id="PTHR12083:SF9">
    <property type="entry name" value="BIFUNCTIONAL POLYNUCLEOTIDE PHOSPHATASE_KINASE"/>
    <property type="match status" value="1"/>
</dbReference>
<dbReference type="Gene3D" id="3.40.50.300">
    <property type="entry name" value="P-loop containing nucleotide triphosphate hydrolases"/>
    <property type="match status" value="1"/>
</dbReference>